<sequence length="168" mass="19272">MGDVRIKNKEGETFIPATRRADGTWRKARKDEQPKYDIKARLNKTGLPSTSIPTPTPNRTYYSAQKTVYGANFGAPVFVPKPLINEEMMIGPQIPVAFIDKPNACITVRDQYEKQLFSIRRKIEDIQQLVDKIDKGLLIPQPNQLEKIKRRPILELQVSELLDKIEKL</sequence>
<organism evidence="1 2">
    <name type="scientific">Rhabditophanes sp. KR3021</name>
    <dbReference type="NCBI Taxonomy" id="114890"/>
    <lineage>
        <taxon>Eukaryota</taxon>
        <taxon>Metazoa</taxon>
        <taxon>Ecdysozoa</taxon>
        <taxon>Nematoda</taxon>
        <taxon>Chromadorea</taxon>
        <taxon>Rhabditida</taxon>
        <taxon>Tylenchina</taxon>
        <taxon>Panagrolaimomorpha</taxon>
        <taxon>Strongyloidoidea</taxon>
        <taxon>Alloionematidae</taxon>
        <taxon>Rhabditophanes</taxon>
    </lineage>
</organism>
<protein>
    <submittedName>
        <fullName evidence="2">Partner of Y14 and mago</fullName>
    </submittedName>
</protein>
<dbReference type="Proteomes" id="UP000095286">
    <property type="component" value="Unplaced"/>
</dbReference>
<reference evidence="2" key="1">
    <citation type="submission" date="2016-11" db="UniProtKB">
        <authorList>
            <consortium name="WormBaseParasite"/>
        </authorList>
    </citation>
    <scope>IDENTIFICATION</scope>
    <source>
        <strain evidence="2">KR3021</strain>
    </source>
</reference>
<name>A0AC35U4B6_9BILA</name>
<proteinExistence type="predicted"/>
<accession>A0AC35U4B6</accession>
<dbReference type="WBParaSite" id="RSKR_0000724900.1">
    <property type="protein sequence ID" value="RSKR_0000724900.1"/>
    <property type="gene ID" value="RSKR_0000724900"/>
</dbReference>
<evidence type="ECO:0000313" key="2">
    <source>
        <dbReference type="WBParaSite" id="RSKR_0000724900.1"/>
    </source>
</evidence>
<evidence type="ECO:0000313" key="1">
    <source>
        <dbReference type="Proteomes" id="UP000095286"/>
    </source>
</evidence>